<gene>
    <name evidence="1" type="primary">Dper\GL22865</name>
    <name evidence="1" type="ORF">Dper_GL22865</name>
</gene>
<dbReference type="Proteomes" id="UP000008744">
    <property type="component" value="Unassembled WGS sequence"/>
</dbReference>
<dbReference type="OMA" id="GGMKSNH"/>
<dbReference type="eggNOG" id="ENOG502SAJ8">
    <property type="taxonomic scope" value="Eukaryota"/>
</dbReference>
<name>B4GZU8_DROPE</name>
<evidence type="ECO:0000313" key="1">
    <source>
        <dbReference type="EMBL" id="EDW29525.1"/>
    </source>
</evidence>
<reference evidence="1 2" key="1">
    <citation type="journal article" date="2007" name="Nature">
        <title>Evolution of genes and genomes on the Drosophila phylogeny.</title>
        <authorList>
            <consortium name="Drosophila 12 Genomes Consortium"/>
            <person name="Clark A.G."/>
            <person name="Eisen M.B."/>
            <person name="Smith D.R."/>
            <person name="Bergman C.M."/>
            <person name="Oliver B."/>
            <person name="Markow T.A."/>
            <person name="Kaufman T.C."/>
            <person name="Kellis M."/>
            <person name="Gelbart W."/>
            <person name="Iyer V.N."/>
            <person name="Pollard D.A."/>
            <person name="Sackton T.B."/>
            <person name="Larracuente A.M."/>
            <person name="Singh N.D."/>
            <person name="Abad J.P."/>
            <person name="Abt D.N."/>
            <person name="Adryan B."/>
            <person name="Aguade M."/>
            <person name="Akashi H."/>
            <person name="Anderson W.W."/>
            <person name="Aquadro C.F."/>
            <person name="Ardell D.H."/>
            <person name="Arguello R."/>
            <person name="Artieri C.G."/>
            <person name="Barbash D.A."/>
            <person name="Barker D."/>
            <person name="Barsanti P."/>
            <person name="Batterham P."/>
            <person name="Batzoglou S."/>
            <person name="Begun D."/>
            <person name="Bhutkar A."/>
            <person name="Blanco E."/>
            <person name="Bosak S.A."/>
            <person name="Bradley R.K."/>
            <person name="Brand A.D."/>
            <person name="Brent M.R."/>
            <person name="Brooks A.N."/>
            <person name="Brown R.H."/>
            <person name="Butlin R.K."/>
            <person name="Caggese C."/>
            <person name="Calvi B.R."/>
            <person name="Bernardo de Carvalho A."/>
            <person name="Caspi A."/>
            <person name="Castrezana S."/>
            <person name="Celniker S.E."/>
            <person name="Chang J.L."/>
            <person name="Chapple C."/>
            <person name="Chatterji S."/>
            <person name="Chinwalla A."/>
            <person name="Civetta A."/>
            <person name="Clifton S.W."/>
            <person name="Comeron J.M."/>
            <person name="Costello J.C."/>
            <person name="Coyne J.A."/>
            <person name="Daub J."/>
            <person name="David R.G."/>
            <person name="Delcher A.L."/>
            <person name="Delehaunty K."/>
            <person name="Do C.B."/>
            <person name="Ebling H."/>
            <person name="Edwards K."/>
            <person name="Eickbush T."/>
            <person name="Evans J.D."/>
            <person name="Filipski A."/>
            <person name="Findeiss S."/>
            <person name="Freyhult E."/>
            <person name="Fulton L."/>
            <person name="Fulton R."/>
            <person name="Garcia A.C."/>
            <person name="Gardiner A."/>
            <person name="Garfield D.A."/>
            <person name="Garvin B.E."/>
            <person name="Gibson G."/>
            <person name="Gilbert D."/>
            <person name="Gnerre S."/>
            <person name="Godfrey J."/>
            <person name="Good R."/>
            <person name="Gotea V."/>
            <person name="Gravely B."/>
            <person name="Greenberg A.J."/>
            <person name="Griffiths-Jones S."/>
            <person name="Gross S."/>
            <person name="Guigo R."/>
            <person name="Gustafson E.A."/>
            <person name="Haerty W."/>
            <person name="Hahn M.W."/>
            <person name="Halligan D.L."/>
            <person name="Halpern A.L."/>
            <person name="Halter G.M."/>
            <person name="Han M.V."/>
            <person name="Heger A."/>
            <person name="Hillier L."/>
            <person name="Hinrichs A.S."/>
            <person name="Holmes I."/>
            <person name="Hoskins R.A."/>
            <person name="Hubisz M.J."/>
            <person name="Hultmark D."/>
            <person name="Huntley M.A."/>
            <person name="Jaffe D.B."/>
            <person name="Jagadeeshan S."/>
            <person name="Jeck W.R."/>
            <person name="Johnson J."/>
            <person name="Jones C.D."/>
            <person name="Jordan W.C."/>
            <person name="Karpen G.H."/>
            <person name="Kataoka E."/>
            <person name="Keightley P.D."/>
            <person name="Kheradpour P."/>
            <person name="Kirkness E.F."/>
            <person name="Koerich L.B."/>
            <person name="Kristiansen K."/>
            <person name="Kudrna D."/>
            <person name="Kulathinal R.J."/>
            <person name="Kumar S."/>
            <person name="Kwok R."/>
            <person name="Lander E."/>
            <person name="Langley C.H."/>
            <person name="Lapoint R."/>
            <person name="Lazzaro B.P."/>
            <person name="Lee S.J."/>
            <person name="Levesque L."/>
            <person name="Li R."/>
            <person name="Lin C.F."/>
            <person name="Lin M.F."/>
            <person name="Lindblad-Toh K."/>
            <person name="Llopart A."/>
            <person name="Long M."/>
            <person name="Low L."/>
            <person name="Lozovsky E."/>
            <person name="Lu J."/>
            <person name="Luo M."/>
            <person name="Machado C.A."/>
            <person name="Makalowski W."/>
            <person name="Marzo M."/>
            <person name="Matsuda M."/>
            <person name="Matzkin L."/>
            <person name="McAllister B."/>
            <person name="McBride C.S."/>
            <person name="McKernan B."/>
            <person name="McKernan K."/>
            <person name="Mendez-Lago M."/>
            <person name="Minx P."/>
            <person name="Mollenhauer M.U."/>
            <person name="Montooth K."/>
            <person name="Mount S.M."/>
            <person name="Mu X."/>
            <person name="Myers E."/>
            <person name="Negre B."/>
            <person name="Newfeld S."/>
            <person name="Nielsen R."/>
            <person name="Noor M.A."/>
            <person name="O'Grady P."/>
            <person name="Pachter L."/>
            <person name="Papaceit M."/>
            <person name="Parisi M.J."/>
            <person name="Parisi M."/>
            <person name="Parts L."/>
            <person name="Pedersen J.S."/>
            <person name="Pesole G."/>
            <person name="Phillippy A.M."/>
            <person name="Ponting C.P."/>
            <person name="Pop M."/>
            <person name="Porcelli D."/>
            <person name="Powell J.R."/>
            <person name="Prohaska S."/>
            <person name="Pruitt K."/>
            <person name="Puig M."/>
            <person name="Quesneville H."/>
            <person name="Ram K.R."/>
            <person name="Rand D."/>
            <person name="Rasmussen M.D."/>
            <person name="Reed L.K."/>
            <person name="Reenan R."/>
            <person name="Reily A."/>
            <person name="Remington K.A."/>
            <person name="Rieger T.T."/>
            <person name="Ritchie M.G."/>
            <person name="Robin C."/>
            <person name="Rogers Y.H."/>
            <person name="Rohde C."/>
            <person name="Rozas J."/>
            <person name="Rubenfield M.J."/>
            <person name="Ruiz A."/>
            <person name="Russo S."/>
            <person name="Salzberg S.L."/>
            <person name="Sanchez-Gracia A."/>
            <person name="Saranga D.J."/>
            <person name="Sato H."/>
            <person name="Schaeffer S.W."/>
            <person name="Schatz M.C."/>
            <person name="Schlenke T."/>
            <person name="Schwartz R."/>
            <person name="Segarra C."/>
            <person name="Singh R.S."/>
            <person name="Sirot L."/>
            <person name="Sirota M."/>
            <person name="Sisneros N.B."/>
            <person name="Smith C.D."/>
            <person name="Smith T.F."/>
            <person name="Spieth J."/>
            <person name="Stage D.E."/>
            <person name="Stark A."/>
            <person name="Stephan W."/>
            <person name="Strausberg R.L."/>
            <person name="Strempel S."/>
            <person name="Sturgill D."/>
            <person name="Sutton G."/>
            <person name="Sutton G.G."/>
            <person name="Tao W."/>
            <person name="Teichmann S."/>
            <person name="Tobari Y.N."/>
            <person name="Tomimura Y."/>
            <person name="Tsolas J.M."/>
            <person name="Valente V.L."/>
            <person name="Venter E."/>
            <person name="Venter J.C."/>
            <person name="Vicario S."/>
            <person name="Vieira F.G."/>
            <person name="Vilella A.J."/>
            <person name="Villasante A."/>
            <person name="Walenz B."/>
            <person name="Wang J."/>
            <person name="Wasserman M."/>
            <person name="Watts T."/>
            <person name="Wilson D."/>
            <person name="Wilson R.K."/>
            <person name="Wing R.A."/>
            <person name="Wolfner M.F."/>
            <person name="Wong A."/>
            <person name="Wong G.K."/>
            <person name="Wu C.I."/>
            <person name="Wu G."/>
            <person name="Yamamoto D."/>
            <person name="Yang H.P."/>
            <person name="Yang S.P."/>
            <person name="Yorke J.A."/>
            <person name="Yoshida K."/>
            <person name="Zdobnov E."/>
            <person name="Zhang P."/>
            <person name="Zhang Y."/>
            <person name="Zimin A.V."/>
            <person name="Baldwin J."/>
            <person name="Abdouelleil A."/>
            <person name="Abdulkadir J."/>
            <person name="Abebe A."/>
            <person name="Abera B."/>
            <person name="Abreu J."/>
            <person name="Acer S.C."/>
            <person name="Aftuck L."/>
            <person name="Alexander A."/>
            <person name="An P."/>
            <person name="Anderson E."/>
            <person name="Anderson S."/>
            <person name="Arachi H."/>
            <person name="Azer M."/>
            <person name="Bachantsang P."/>
            <person name="Barry A."/>
            <person name="Bayul T."/>
            <person name="Berlin A."/>
            <person name="Bessette D."/>
            <person name="Bloom T."/>
            <person name="Blye J."/>
            <person name="Boguslavskiy L."/>
            <person name="Bonnet C."/>
            <person name="Boukhgalter B."/>
            <person name="Bourzgui I."/>
            <person name="Brown A."/>
            <person name="Cahill P."/>
            <person name="Channer S."/>
            <person name="Cheshatsang Y."/>
            <person name="Chuda L."/>
            <person name="Citroen M."/>
            <person name="Collymore A."/>
            <person name="Cooke P."/>
            <person name="Costello M."/>
            <person name="D'Aco K."/>
            <person name="Daza R."/>
            <person name="De Haan G."/>
            <person name="DeGray S."/>
            <person name="DeMaso C."/>
            <person name="Dhargay N."/>
            <person name="Dooley K."/>
            <person name="Dooley E."/>
            <person name="Doricent M."/>
            <person name="Dorje P."/>
            <person name="Dorjee K."/>
            <person name="Dupes A."/>
            <person name="Elong R."/>
            <person name="Falk J."/>
            <person name="Farina A."/>
            <person name="Faro S."/>
            <person name="Ferguson D."/>
            <person name="Fisher S."/>
            <person name="Foley C.D."/>
            <person name="Franke A."/>
            <person name="Friedrich D."/>
            <person name="Gadbois L."/>
            <person name="Gearin G."/>
            <person name="Gearin C.R."/>
            <person name="Giannoukos G."/>
            <person name="Goode T."/>
            <person name="Graham J."/>
            <person name="Grandbois E."/>
            <person name="Grewal S."/>
            <person name="Gyaltsen K."/>
            <person name="Hafez N."/>
            <person name="Hagos B."/>
            <person name="Hall J."/>
            <person name="Henson C."/>
            <person name="Hollinger A."/>
            <person name="Honan T."/>
            <person name="Huard M.D."/>
            <person name="Hughes L."/>
            <person name="Hurhula B."/>
            <person name="Husby M.E."/>
            <person name="Kamat A."/>
            <person name="Kanga B."/>
            <person name="Kashin S."/>
            <person name="Khazanovich D."/>
            <person name="Kisner P."/>
            <person name="Lance K."/>
            <person name="Lara M."/>
            <person name="Lee W."/>
            <person name="Lennon N."/>
            <person name="Letendre F."/>
            <person name="LeVine R."/>
            <person name="Lipovsky A."/>
            <person name="Liu X."/>
            <person name="Liu J."/>
            <person name="Liu S."/>
            <person name="Lokyitsang T."/>
            <person name="Lokyitsang Y."/>
            <person name="Lubonja R."/>
            <person name="Lui A."/>
            <person name="MacDonald P."/>
            <person name="Magnisalis V."/>
            <person name="Maru K."/>
            <person name="Matthews C."/>
            <person name="McCusker W."/>
            <person name="McDonough S."/>
            <person name="Mehta T."/>
            <person name="Meldrim J."/>
            <person name="Meneus L."/>
            <person name="Mihai O."/>
            <person name="Mihalev A."/>
            <person name="Mihova T."/>
            <person name="Mittelman R."/>
            <person name="Mlenga V."/>
            <person name="Montmayeur A."/>
            <person name="Mulrain L."/>
            <person name="Navidi A."/>
            <person name="Naylor J."/>
            <person name="Negash T."/>
            <person name="Nguyen T."/>
            <person name="Nguyen N."/>
            <person name="Nicol R."/>
            <person name="Norbu C."/>
            <person name="Norbu N."/>
            <person name="Novod N."/>
            <person name="O'Neill B."/>
            <person name="Osman S."/>
            <person name="Markiewicz E."/>
            <person name="Oyono O.L."/>
            <person name="Patti C."/>
            <person name="Phunkhang P."/>
            <person name="Pierre F."/>
            <person name="Priest M."/>
            <person name="Raghuraman S."/>
            <person name="Rege F."/>
            <person name="Reyes R."/>
            <person name="Rise C."/>
            <person name="Rogov P."/>
            <person name="Ross K."/>
            <person name="Ryan E."/>
            <person name="Settipalli S."/>
            <person name="Shea T."/>
            <person name="Sherpa N."/>
            <person name="Shi L."/>
            <person name="Shih D."/>
            <person name="Sparrow T."/>
            <person name="Spaulding J."/>
            <person name="Stalker J."/>
            <person name="Stange-Thomann N."/>
            <person name="Stavropoulos S."/>
            <person name="Stone C."/>
            <person name="Strader C."/>
            <person name="Tesfaye S."/>
            <person name="Thomson T."/>
            <person name="Thoulutsang Y."/>
            <person name="Thoulutsang D."/>
            <person name="Topham K."/>
            <person name="Topping I."/>
            <person name="Tsamla T."/>
            <person name="Vassiliev H."/>
            <person name="Vo A."/>
            <person name="Wangchuk T."/>
            <person name="Wangdi T."/>
            <person name="Weiand M."/>
            <person name="Wilkinson J."/>
            <person name="Wilson A."/>
            <person name="Yadav S."/>
            <person name="Young G."/>
            <person name="Yu Q."/>
            <person name="Zembek L."/>
            <person name="Zhong D."/>
            <person name="Zimmer A."/>
            <person name="Zwirko Z."/>
            <person name="Jaffe D.B."/>
            <person name="Alvarez P."/>
            <person name="Brockman W."/>
            <person name="Butler J."/>
            <person name="Chin C."/>
            <person name="Gnerre S."/>
            <person name="Grabherr M."/>
            <person name="Kleber M."/>
            <person name="Mauceli E."/>
            <person name="MacCallum I."/>
        </authorList>
    </citation>
    <scope>NUCLEOTIDE SEQUENCE [LARGE SCALE GENOMIC DNA]</scope>
    <source>
        <strain evidence="2">MSH-3 / Tucson 14011-0111.49</strain>
    </source>
</reference>
<dbReference type="HOGENOM" id="CLU_1350171_0_0_1"/>
<dbReference type="GO" id="GO:0048149">
    <property type="term" value="P:behavioral response to ethanol"/>
    <property type="evidence" value="ECO:0007669"/>
    <property type="project" value="EnsemblMetazoa"/>
</dbReference>
<dbReference type="KEGG" id="dpe:6598940"/>
<dbReference type="OrthoDB" id="6371365at2759"/>
<sequence>MALMDTAWRCRLMIFGIVSLLLVGDLFGYGGGMKSDHGDNHSVGVRSGAVAGAGAARAGAPGAPTGPGPAAAAASKFQQSKSAEIDITEEHDFNEFSAAAALKPGMAVVTGASLKTKSQLTDTIKESCLPKMLCELASKPDYQLSEKERELLRLIRSPTMPWMMNMPPSKWYFAAHMGELMRHTGDNLSGPMGCANLWPNCPISSKKLMKLSYKVKV</sequence>
<organism evidence="2">
    <name type="scientific">Drosophila persimilis</name>
    <name type="common">Fruit fly</name>
    <dbReference type="NCBI Taxonomy" id="7234"/>
    <lineage>
        <taxon>Eukaryota</taxon>
        <taxon>Metazoa</taxon>
        <taxon>Ecdysozoa</taxon>
        <taxon>Arthropoda</taxon>
        <taxon>Hexapoda</taxon>
        <taxon>Insecta</taxon>
        <taxon>Pterygota</taxon>
        <taxon>Neoptera</taxon>
        <taxon>Endopterygota</taxon>
        <taxon>Diptera</taxon>
        <taxon>Brachycera</taxon>
        <taxon>Muscomorpha</taxon>
        <taxon>Ephydroidea</taxon>
        <taxon>Drosophilidae</taxon>
        <taxon>Drosophila</taxon>
        <taxon>Sophophora</taxon>
    </lineage>
</organism>
<dbReference type="PhylomeDB" id="B4GZU8"/>
<dbReference type="GO" id="GO:0007608">
    <property type="term" value="P:sensory perception of smell"/>
    <property type="evidence" value="ECO:0007669"/>
    <property type="project" value="EnsemblMetazoa"/>
</dbReference>
<keyword evidence="2" id="KW-1185">Reference proteome</keyword>
<evidence type="ECO:0000313" key="2">
    <source>
        <dbReference type="Proteomes" id="UP000008744"/>
    </source>
</evidence>
<protein>
    <submittedName>
        <fullName evidence="1">GL22865</fullName>
    </submittedName>
</protein>
<dbReference type="EMBL" id="CH479199">
    <property type="protein sequence ID" value="EDW29525.1"/>
    <property type="molecule type" value="Genomic_DNA"/>
</dbReference>
<accession>B4GZU8</accession>
<proteinExistence type="predicted"/>
<dbReference type="AlphaFoldDB" id="B4GZU8"/>